<feature type="domain" description="Helicase C-terminal" evidence="17">
    <location>
        <begin position="466"/>
        <end position="622"/>
    </location>
</feature>
<evidence type="ECO:0000256" key="15">
    <source>
        <dbReference type="RuleBase" id="RU363016"/>
    </source>
</evidence>
<dbReference type="PANTHER" id="PTHR47964:SF1">
    <property type="entry name" value="ATP-DEPENDENT DNA HELICASE HOMOLOG RECG, CHLOROPLASTIC"/>
    <property type="match status" value="1"/>
</dbReference>
<dbReference type="SMART" id="SM00487">
    <property type="entry name" value="DEXDc"/>
    <property type="match status" value="1"/>
</dbReference>
<proteinExistence type="inferred from homology"/>
<sequence length="695" mass="79790">MDQWSMGRRRFMVLSDNILEIKGIGEKKAKLFAKIGVETVEDLLSYYPFRYEDRKSYKRLEEICECEKVFSSGIIIDIMESRPKPKMVLTKVKVATELAQATLTLYNQAYFRSSYRVGDHIQFYGPCQRVGKRWEFSSPLIEPYGRDQLMNRIYPVYSVIQGLSNNELVKAMATALLEINDIMDFFPNRLMKKRRIAPLDFAVRNIHFPEDISALKRARYRLIYEELFFLQMSLLGIRKHQGKSKAYAMKTDKEKIQAFRAALSFELTGAQERVLGELLEDMSKEVPMQRLVQGDVGSGKTIVAWLCCYLCFLNGCQSVLMGPTEVLAKQHYEGARKIFEPYGLRIEFLSGSVTGKKKKEIYQKIEEGEVDLVIGTHAVIQEGVRFRKLGLTITDEQHRFGVKQRNRLTGDYEISPHILVMTATPIPRTLSLVLQGDLDISIIDELPKGRKAIVTKVMEDRKRRIAYQGALSELREGRQVYIVCPLVMESEALDLKSATELCDSLKTGVFREYRVELLHGKMKASEKNDIMSRYREGSIDVLVSTTVIEVGINVPNATCMIIENSERFGLSQLHQLRGRVGRGAAQSYCYLIYKGYNDVLLERMRVMAETNDGFVIAEKDLELRGPGEVLGLRQHGLPEFKLADLMKHREVLLLAKEDVEEILNESEEITDLERFILQKKVEKTMERKLREIAMN</sequence>
<dbReference type="Pfam" id="PF19833">
    <property type="entry name" value="RecG_dom3_C"/>
    <property type="match status" value="1"/>
</dbReference>
<keyword evidence="4 15" id="KW-0227">DNA damage</keyword>
<evidence type="ECO:0000256" key="4">
    <source>
        <dbReference type="ARBA" id="ARBA00022763"/>
    </source>
</evidence>
<keyword evidence="8" id="KW-0238">DNA-binding</keyword>
<dbReference type="Pfam" id="PF00270">
    <property type="entry name" value="DEAD"/>
    <property type="match status" value="1"/>
</dbReference>
<dbReference type="InterPro" id="IPR012340">
    <property type="entry name" value="NA-bd_OB-fold"/>
</dbReference>
<dbReference type="PROSITE" id="PS51194">
    <property type="entry name" value="HELICASE_CTER"/>
    <property type="match status" value="1"/>
</dbReference>
<dbReference type="Gene3D" id="2.40.50.140">
    <property type="entry name" value="Nucleic acid-binding proteins"/>
    <property type="match status" value="1"/>
</dbReference>
<keyword evidence="11" id="KW-0413">Isomerase</keyword>
<evidence type="ECO:0000256" key="7">
    <source>
        <dbReference type="ARBA" id="ARBA00022840"/>
    </source>
</evidence>
<dbReference type="InterPro" id="IPR045562">
    <property type="entry name" value="RecG_dom3_C"/>
</dbReference>
<dbReference type="InterPro" id="IPR014001">
    <property type="entry name" value="Helicase_ATP-bd"/>
</dbReference>
<dbReference type="Gene3D" id="3.40.50.300">
    <property type="entry name" value="P-loop containing nucleotide triphosphate hydrolases"/>
    <property type="match status" value="2"/>
</dbReference>
<keyword evidence="7 15" id="KW-0067">ATP-binding</keyword>
<dbReference type="EMBL" id="JBHSHL010000013">
    <property type="protein sequence ID" value="MFC4804082.1"/>
    <property type="molecule type" value="Genomic_DNA"/>
</dbReference>
<dbReference type="Pfam" id="PF00271">
    <property type="entry name" value="Helicase_C"/>
    <property type="match status" value="1"/>
</dbReference>
<dbReference type="RefSeq" id="WP_379787569.1">
    <property type="nucleotide sequence ID" value="NZ_JBHSHL010000013.1"/>
</dbReference>
<dbReference type="PROSITE" id="PS51192">
    <property type="entry name" value="HELICASE_ATP_BIND_1"/>
    <property type="match status" value="1"/>
</dbReference>
<comment type="function">
    <text evidence="15">Plays a critical role in recombination and DNA repair. Helps process Holliday junction intermediates to mature products by catalyzing branch migration. Has replication fork regression activity, unwinds stalled or blocked replication forks to make a HJ that can be resolved. Has a DNA unwinding activity characteristic of a DNA helicase with 3'-5' polarity.</text>
</comment>
<keyword evidence="6 15" id="KW-0347">Helicase</keyword>
<dbReference type="InterPro" id="IPR004609">
    <property type="entry name" value="ATP-dep_DNA_helicase_RecG"/>
</dbReference>
<dbReference type="Proteomes" id="UP001595916">
    <property type="component" value="Unassembled WGS sequence"/>
</dbReference>
<dbReference type="EC" id="5.6.2.4" evidence="13 15"/>
<dbReference type="SUPFAM" id="SSF50249">
    <property type="entry name" value="Nucleic acid-binding proteins"/>
    <property type="match status" value="1"/>
</dbReference>
<dbReference type="SMART" id="SM00490">
    <property type="entry name" value="HELICc"/>
    <property type="match status" value="1"/>
</dbReference>
<evidence type="ECO:0000313" key="18">
    <source>
        <dbReference type="EMBL" id="MFC4804082.1"/>
    </source>
</evidence>
<dbReference type="InterPro" id="IPR033454">
    <property type="entry name" value="RecG_wedge"/>
</dbReference>
<evidence type="ECO:0000256" key="5">
    <source>
        <dbReference type="ARBA" id="ARBA00022801"/>
    </source>
</evidence>
<evidence type="ECO:0000256" key="11">
    <source>
        <dbReference type="ARBA" id="ARBA00023235"/>
    </source>
</evidence>
<dbReference type="NCBIfam" id="TIGR00643">
    <property type="entry name" value="recG"/>
    <property type="match status" value="1"/>
</dbReference>
<evidence type="ECO:0000256" key="13">
    <source>
        <dbReference type="ARBA" id="ARBA00034808"/>
    </source>
</evidence>
<keyword evidence="5 15" id="KW-0378">Hydrolase</keyword>
<comment type="catalytic activity">
    <reaction evidence="14 15">
        <text>ATP + H2O = ADP + phosphate + H(+)</text>
        <dbReference type="Rhea" id="RHEA:13065"/>
        <dbReference type="ChEBI" id="CHEBI:15377"/>
        <dbReference type="ChEBI" id="CHEBI:15378"/>
        <dbReference type="ChEBI" id="CHEBI:30616"/>
        <dbReference type="ChEBI" id="CHEBI:43474"/>
        <dbReference type="ChEBI" id="CHEBI:456216"/>
        <dbReference type="EC" id="5.6.2.4"/>
    </reaction>
</comment>
<evidence type="ECO:0000256" key="9">
    <source>
        <dbReference type="ARBA" id="ARBA00023172"/>
    </source>
</evidence>
<keyword evidence="10 15" id="KW-0234">DNA repair</keyword>
<gene>
    <name evidence="18" type="primary">recG</name>
    <name evidence="18" type="ORF">ACFO4R_03210</name>
</gene>
<dbReference type="InterPro" id="IPR027417">
    <property type="entry name" value="P-loop_NTPase"/>
</dbReference>
<comment type="caution">
    <text evidence="18">The sequence shown here is derived from an EMBL/GenBank/DDBJ whole genome shotgun (WGS) entry which is preliminary data.</text>
</comment>
<dbReference type="GO" id="GO:0016787">
    <property type="term" value="F:hydrolase activity"/>
    <property type="evidence" value="ECO:0007669"/>
    <property type="project" value="UniProtKB-KW"/>
</dbReference>
<evidence type="ECO:0000256" key="10">
    <source>
        <dbReference type="ARBA" id="ARBA00023204"/>
    </source>
</evidence>
<evidence type="ECO:0000259" key="16">
    <source>
        <dbReference type="PROSITE" id="PS51192"/>
    </source>
</evidence>
<comment type="catalytic activity">
    <reaction evidence="12 15">
        <text>Couples ATP hydrolysis with the unwinding of duplex DNA by translocating in the 3'-5' direction.</text>
        <dbReference type="EC" id="5.6.2.4"/>
    </reaction>
</comment>
<evidence type="ECO:0000256" key="8">
    <source>
        <dbReference type="ARBA" id="ARBA00023125"/>
    </source>
</evidence>
<dbReference type="Pfam" id="PF17191">
    <property type="entry name" value="RecG_wedge"/>
    <property type="match status" value="1"/>
</dbReference>
<dbReference type="InterPro" id="IPR011545">
    <property type="entry name" value="DEAD/DEAH_box_helicase_dom"/>
</dbReference>
<keyword evidence="19" id="KW-1185">Reference proteome</keyword>
<evidence type="ECO:0000256" key="12">
    <source>
        <dbReference type="ARBA" id="ARBA00034617"/>
    </source>
</evidence>
<organism evidence="18 19">
    <name type="scientific">Filifactor villosus</name>
    <dbReference type="NCBI Taxonomy" id="29374"/>
    <lineage>
        <taxon>Bacteria</taxon>
        <taxon>Bacillati</taxon>
        <taxon>Bacillota</taxon>
        <taxon>Clostridia</taxon>
        <taxon>Peptostreptococcales</taxon>
        <taxon>Filifactoraceae</taxon>
        <taxon>Filifactor</taxon>
    </lineage>
</organism>
<dbReference type="SUPFAM" id="SSF52540">
    <property type="entry name" value="P-loop containing nucleoside triphosphate hydrolases"/>
    <property type="match status" value="2"/>
</dbReference>
<evidence type="ECO:0000256" key="14">
    <source>
        <dbReference type="ARBA" id="ARBA00048988"/>
    </source>
</evidence>
<dbReference type="GO" id="GO:0003678">
    <property type="term" value="F:DNA helicase activity"/>
    <property type="evidence" value="ECO:0007669"/>
    <property type="project" value="UniProtKB-EC"/>
</dbReference>
<dbReference type="InterPro" id="IPR001650">
    <property type="entry name" value="Helicase_C-like"/>
</dbReference>
<dbReference type="NCBIfam" id="NF008165">
    <property type="entry name" value="PRK10917.1-3"/>
    <property type="match status" value="1"/>
</dbReference>
<evidence type="ECO:0000313" key="19">
    <source>
        <dbReference type="Proteomes" id="UP001595916"/>
    </source>
</evidence>
<evidence type="ECO:0000256" key="1">
    <source>
        <dbReference type="ARBA" id="ARBA00007504"/>
    </source>
</evidence>
<keyword evidence="9 15" id="KW-0233">DNA recombination</keyword>
<comment type="similarity">
    <text evidence="1 15">Belongs to the helicase family. RecG subfamily.</text>
</comment>
<reference evidence="19" key="1">
    <citation type="journal article" date="2019" name="Int. J. Syst. Evol. Microbiol.">
        <title>The Global Catalogue of Microorganisms (GCM) 10K type strain sequencing project: providing services to taxonomists for standard genome sequencing and annotation.</title>
        <authorList>
            <consortium name="The Broad Institute Genomics Platform"/>
            <consortium name="The Broad Institute Genome Sequencing Center for Infectious Disease"/>
            <person name="Wu L."/>
            <person name="Ma J."/>
        </authorList>
    </citation>
    <scope>NUCLEOTIDE SEQUENCE [LARGE SCALE GENOMIC DNA]</scope>
    <source>
        <strain evidence="19">CCUG 46385</strain>
    </source>
</reference>
<evidence type="ECO:0000256" key="6">
    <source>
        <dbReference type="ARBA" id="ARBA00022806"/>
    </source>
</evidence>
<evidence type="ECO:0000256" key="2">
    <source>
        <dbReference type="ARBA" id="ARBA00017846"/>
    </source>
</evidence>
<dbReference type="InterPro" id="IPR047112">
    <property type="entry name" value="RecG/Mfd"/>
</dbReference>
<dbReference type="CDD" id="cd17992">
    <property type="entry name" value="DEXHc_RecG"/>
    <property type="match status" value="1"/>
</dbReference>
<accession>A0ABV9QK09</accession>
<name>A0ABV9QK09_9FIRM</name>
<dbReference type="PANTHER" id="PTHR47964">
    <property type="entry name" value="ATP-DEPENDENT DNA HELICASE HOMOLOG RECG, CHLOROPLASTIC"/>
    <property type="match status" value="1"/>
</dbReference>
<dbReference type="NCBIfam" id="NF008168">
    <property type="entry name" value="PRK10917.2-2"/>
    <property type="match status" value="1"/>
</dbReference>
<keyword evidence="3 15" id="KW-0547">Nucleotide-binding</keyword>
<evidence type="ECO:0000259" key="17">
    <source>
        <dbReference type="PROSITE" id="PS51194"/>
    </source>
</evidence>
<evidence type="ECO:0000256" key="3">
    <source>
        <dbReference type="ARBA" id="ARBA00022741"/>
    </source>
</evidence>
<protein>
    <recommendedName>
        <fullName evidence="2 15">ATP-dependent DNA helicase RecG</fullName>
        <ecNumber evidence="13 15">5.6.2.4</ecNumber>
    </recommendedName>
</protein>
<feature type="domain" description="Helicase ATP-binding" evidence="16">
    <location>
        <begin position="281"/>
        <end position="443"/>
    </location>
</feature>